<feature type="region of interest" description="Disordered" evidence="1">
    <location>
        <begin position="1"/>
        <end position="23"/>
    </location>
</feature>
<comment type="caution">
    <text evidence="3">The sequence shown here is derived from an EMBL/GenBank/DDBJ whole genome shotgun (WGS) entry which is preliminary data.</text>
</comment>
<evidence type="ECO:0000256" key="1">
    <source>
        <dbReference type="SAM" id="MobiDB-lite"/>
    </source>
</evidence>
<keyword evidence="2" id="KW-0812">Transmembrane</keyword>
<proteinExistence type="predicted"/>
<sequence length="363" mass="37849">MPPENIDDLFRDKLDGHASPPSEALWSRLQAGAASESTPDSSAERLDQLFQQGLKAHATPPGRVLWERLEDEHLRPKKQRAAAWWPMAMAAALALLLVAGGAGLWLGFPFGRTQSGTVATQNDSSTTPPARPSEQAVVAQLEKTTEAAASPASAPQQIAANAVEPANTASSTSNQKNLTPQATRSEALASTAPKARMSAPGQLPRHLKGTNRQPDAATEQAPLVARTTTRPVLPAASTRPAAADEPRSTTETVVATLPKPASAPEIVPASTVPAASLASAGELITVDVRNGGEPVVRPSKMASPVATASATDERRRLGGRLLRQAGNLVRGERVSLAEAAGLPENVTVRATIAGHTLTKSIQL</sequence>
<evidence type="ECO:0000313" key="3">
    <source>
        <dbReference type="EMBL" id="MBF9238908.1"/>
    </source>
</evidence>
<keyword evidence="4" id="KW-1185">Reference proteome</keyword>
<feature type="compositionally biased region" description="Polar residues" evidence="1">
    <location>
        <begin position="167"/>
        <end position="184"/>
    </location>
</feature>
<gene>
    <name evidence="3" type="ORF">I2I05_16005</name>
</gene>
<reference evidence="3 4" key="1">
    <citation type="submission" date="2020-11" db="EMBL/GenBank/DDBJ databases">
        <authorList>
            <person name="Kim M.K."/>
        </authorList>
    </citation>
    <scope>NUCLEOTIDE SEQUENCE [LARGE SCALE GENOMIC DNA]</scope>
    <source>
        <strain evidence="3 4">BT683</strain>
    </source>
</reference>
<dbReference type="RefSeq" id="WP_196283266.1">
    <property type="nucleotide sequence ID" value="NZ_JADQDQ010000008.1"/>
</dbReference>
<dbReference type="EMBL" id="JADQDQ010000008">
    <property type="protein sequence ID" value="MBF9238908.1"/>
    <property type="molecule type" value="Genomic_DNA"/>
</dbReference>
<feature type="transmembrane region" description="Helical" evidence="2">
    <location>
        <begin position="83"/>
        <end position="108"/>
    </location>
</feature>
<evidence type="ECO:0000256" key="2">
    <source>
        <dbReference type="SAM" id="Phobius"/>
    </source>
</evidence>
<organism evidence="3 4">
    <name type="scientific">Hymenobacter jeongseonensis</name>
    <dbReference type="NCBI Taxonomy" id="2791027"/>
    <lineage>
        <taxon>Bacteria</taxon>
        <taxon>Pseudomonadati</taxon>
        <taxon>Bacteroidota</taxon>
        <taxon>Cytophagia</taxon>
        <taxon>Cytophagales</taxon>
        <taxon>Hymenobacteraceae</taxon>
        <taxon>Hymenobacter</taxon>
    </lineage>
</organism>
<accession>A0ABS0IKK9</accession>
<evidence type="ECO:0000313" key="4">
    <source>
        <dbReference type="Proteomes" id="UP000597617"/>
    </source>
</evidence>
<protein>
    <submittedName>
        <fullName evidence="3">Uncharacterized protein</fullName>
    </submittedName>
</protein>
<dbReference type="Proteomes" id="UP000597617">
    <property type="component" value="Unassembled WGS sequence"/>
</dbReference>
<keyword evidence="2" id="KW-0472">Membrane</keyword>
<name>A0ABS0IKK9_9BACT</name>
<keyword evidence="2" id="KW-1133">Transmembrane helix</keyword>
<feature type="region of interest" description="Disordered" evidence="1">
    <location>
        <begin position="163"/>
        <end position="254"/>
    </location>
</feature>